<keyword evidence="1" id="KW-0812">Transmembrane</keyword>
<evidence type="ECO:0000313" key="3">
    <source>
        <dbReference type="Proteomes" id="UP000441336"/>
    </source>
</evidence>
<dbReference type="RefSeq" id="WP_157569485.1">
    <property type="nucleotide sequence ID" value="NZ_WQKZ01000008.1"/>
</dbReference>
<gene>
    <name evidence="2" type="ORF">GO988_21400</name>
</gene>
<dbReference type="Pfam" id="PF13858">
    <property type="entry name" value="DUF4199"/>
    <property type="match status" value="1"/>
</dbReference>
<evidence type="ECO:0000256" key="1">
    <source>
        <dbReference type="SAM" id="Phobius"/>
    </source>
</evidence>
<sequence>MTTENTSSLVTPSAIGMRYGLLTGLVSIIVSFAIYALQLDQNSAAKFLTTVVLVVGIILAQRNYKQLNAGFMSYGDGMTIGALLSLVVGVLSALFTYVYTHFIDADVMTRAMEKARTDMEARGNMSDAQIDQAMAISAKFTSGPILLIIVLLGSLIFGVIISLITSAIIKNPKPEFE</sequence>
<feature type="transmembrane region" description="Helical" evidence="1">
    <location>
        <begin position="43"/>
        <end position="60"/>
    </location>
</feature>
<dbReference type="InterPro" id="IPR025250">
    <property type="entry name" value="DUF4199"/>
</dbReference>
<proteinExistence type="predicted"/>
<keyword evidence="1" id="KW-1133">Transmembrane helix</keyword>
<name>A0A7K1TKF2_9BACT</name>
<comment type="caution">
    <text evidence="2">The sequence shown here is derived from an EMBL/GenBank/DDBJ whole genome shotgun (WGS) entry which is preliminary data.</text>
</comment>
<evidence type="ECO:0000313" key="2">
    <source>
        <dbReference type="EMBL" id="MVN78894.1"/>
    </source>
</evidence>
<feature type="transmembrane region" description="Helical" evidence="1">
    <location>
        <begin position="80"/>
        <end position="99"/>
    </location>
</feature>
<organism evidence="2 3">
    <name type="scientific">Hymenobacter ginkgonis</name>
    <dbReference type="NCBI Taxonomy" id="2682976"/>
    <lineage>
        <taxon>Bacteria</taxon>
        <taxon>Pseudomonadati</taxon>
        <taxon>Bacteroidota</taxon>
        <taxon>Cytophagia</taxon>
        <taxon>Cytophagales</taxon>
        <taxon>Hymenobacteraceae</taxon>
        <taxon>Hymenobacter</taxon>
    </lineage>
</organism>
<dbReference type="AlphaFoldDB" id="A0A7K1TKF2"/>
<accession>A0A7K1TKF2</accession>
<keyword evidence="3" id="KW-1185">Reference proteome</keyword>
<protein>
    <submittedName>
        <fullName evidence="2">DUF4199 family protein</fullName>
    </submittedName>
</protein>
<dbReference type="Proteomes" id="UP000441336">
    <property type="component" value="Unassembled WGS sequence"/>
</dbReference>
<reference evidence="2 3" key="1">
    <citation type="submission" date="2019-12" db="EMBL/GenBank/DDBJ databases">
        <title>Hymenobacter sp. HMF4947 Genome sequencing and assembly.</title>
        <authorList>
            <person name="Kang H."/>
            <person name="Cha I."/>
            <person name="Kim H."/>
            <person name="Joh K."/>
        </authorList>
    </citation>
    <scope>NUCLEOTIDE SEQUENCE [LARGE SCALE GENOMIC DNA]</scope>
    <source>
        <strain evidence="2 3">HMF4947</strain>
    </source>
</reference>
<keyword evidence="1" id="KW-0472">Membrane</keyword>
<feature type="transmembrane region" description="Helical" evidence="1">
    <location>
        <begin position="145"/>
        <end position="169"/>
    </location>
</feature>
<feature type="transmembrane region" description="Helical" evidence="1">
    <location>
        <begin position="19"/>
        <end position="37"/>
    </location>
</feature>
<dbReference type="EMBL" id="WQKZ01000008">
    <property type="protein sequence ID" value="MVN78894.1"/>
    <property type="molecule type" value="Genomic_DNA"/>
</dbReference>